<organism evidence="1 2">
    <name type="scientific">Leptospira hartskeerlii</name>
    <dbReference type="NCBI Taxonomy" id="2023177"/>
    <lineage>
        <taxon>Bacteria</taxon>
        <taxon>Pseudomonadati</taxon>
        <taxon>Spirochaetota</taxon>
        <taxon>Spirochaetia</taxon>
        <taxon>Leptospirales</taxon>
        <taxon>Leptospiraceae</taxon>
        <taxon>Leptospira</taxon>
    </lineage>
</organism>
<gene>
    <name evidence="1" type="ORF">CH357_07245</name>
</gene>
<accession>A0A2M9XF28</accession>
<keyword evidence="2" id="KW-1185">Reference proteome</keyword>
<dbReference type="OrthoDB" id="341392at2"/>
<evidence type="ECO:0000313" key="2">
    <source>
        <dbReference type="Proteomes" id="UP000232196"/>
    </source>
</evidence>
<dbReference type="EMBL" id="NPDN01000003">
    <property type="protein sequence ID" value="PJZ26283.1"/>
    <property type="molecule type" value="Genomic_DNA"/>
</dbReference>
<dbReference type="Proteomes" id="UP000232196">
    <property type="component" value="Unassembled WGS sequence"/>
</dbReference>
<dbReference type="RefSeq" id="WP_100706071.1">
    <property type="nucleotide sequence ID" value="NZ_NPDL01000003.1"/>
</dbReference>
<proteinExistence type="predicted"/>
<comment type="caution">
    <text evidence="1">The sequence shown here is derived from an EMBL/GenBank/DDBJ whole genome shotgun (WGS) entry which is preliminary data.</text>
</comment>
<protein>
    <submittedName>
        <fullName evidence="1">Uncharacterized protein</fullName>
    </submittedName>
</protein>
<reference evidence="1 2" key="1">
    <citation type="submission" date="2017-07" db="EMBL/GenBank/DDBJ databases">
        <title>Leptospira spp. isolated from tropical soils.</title>
        <authorList>
            <person name="Thibeaux R."/>
            <person name="Iraola G."/>
            <person name="Ferres I."/>
            <person name="Bierque E."/>
            <person name="Girault D."/>
            <person name="Soupe-Gilbert M.-E."/>
            <person name="Picardeau M."/>
            <person name="Goarant C."/>
        </authorList>
    </citation>
    <scope>NUCLEOTIDE SEQUENCE [LARGE SCALE GENOMIC DNA]</scope>
    <source>
        <strain evidence="1 2">MCA1-C-A1</strain>
    </source>
</reference>
<name>A0A2M9XF28_9LEPT</name>
<evidence type="ECO:0000313" key="1">
    <source>
        <dbReference type="EMBL" id="PJZ26283.1"/>
    </source>
</evidence>
<dbReference type="AlphaFoldDB" id="A0A2M9XF28"/>
<sequence>MSGPSSLEETVSSFLETIPEGASSSEKEMPSLFLEFSQLLFDNPEHNSEKILISDLGGFELDEFLNFYLEDMFPDDAKIREKGKVFLKKFRKFLDKKALLKKEQEEEWKEFFKENEIR</sequence>